<dbReference type="EC" id="2.7.7.6" evidence="2"/>
<dbReference type="FunFam" id="1.10.287.280:FF:000001">
    <property type="entry name" value="DNA-directed RNA polymerase"/>
    <property type="match status" value="1"/>
</dbReference>
<dbReference type="InterPro" id="IPR043502">
    <property type="entry name" value="DNA/RNA_pol_sf"/>
</dbReference>
<keyword evidence="4" id="KW-0808">Transferase</keyword>
<evidence type="ECO:0000256" key="3">
    <source>
        <dbReference type="ARBA" id="ARBA00022478"/>
    </source>
</evidence>
<dbReference type="AlphaFoldDB" id="A0A194RRH5"/>
<evidence type="ECO:0000256" key="1">
    <source>
        <dbReference type="ARBA" id="ARBA00009493"/>
    </source>
</evidence>
<dbReference type="InterPro" id="IPR037159">
    <property type="entry name" value="RNA_POL_N_sf"/>
</dbReference>
<evidence type="ECO:0000256" key="5">
    <source>
        <dbReference type="ARBA" id="ARBA00022695"/>
    </source>
</evidence>
<dbReference type="InterPro" id="IPR002092">
    <property type="entry name" value="DNA-dir_Rpol_phage-type"/>
</dbReference>
<dbReference type="SMART" id="SM01311">
    <property type="entry name" value="RPOL_N"/>
    <property type="match status" value="1"/>
</dbReference>
<dbReference type="NCBIfam" id="TIGR00756">
    <property type="entry name" value="PPR"/>
    <property type="match status" value="1"/>
</dbReference>
<dbReference type="PANTHER" id="PTHR10102">
    <property type="entry name" value="DNA-DIRECTED RNA POLYMERASE, MITOCHONDRIAL"/>
    <property type="match status" value="1"/>
</dbReference>
<dbReference type="SUPFAM" id="SSF56672">
    <property type="entry name" value="DNA/RNA polymerases"/>
    <property type="match status" value="1"/>
</dbReference>
<dbReference type="GO" id="GO:0003899">
    <property type="term" value="F:DNA-directed RNA polymerase activity"/>
    <property type="evidence" value="ECO:0007669"/>
    <property type="project" value="UniProtKB-EC"/>
</dbReference>
<evidence type="ECO:0000256" key="4">
    <source>
        <dbReference type="ARBA" id="ARBA00022679"/>
    </source>
</evidence>
<dbReference type="GO" id="GO:0034245">
    <property type="term" value="C:mitochondrial DNA-directed RNA polymerase complex"/>
    <property type="evidence" value="ECO:0007669"/>
    <property type="project" value="TreeGrafter"/>
</dbReference>
<name>A0A194RRH5_PAPMA</name>
<proteinExistence type="inferred from homology"/>
<organism evidence="11 12">
    <name type="scientific">Papilio machaon</name>
    <name type="common">Old World swallowtail butterfly</name>
    <dbReference type="NCBI Taxonomy" id="76193"/>
    <lineage>
        <taxon>Eukaryota</taxon>
        <taxon>Metazoa</taxon>
        <taxon>Ecdysozoa</taxon>
        <taxon>Arthropoda</taxon>
        <taxon>Hexapoda</taxon>
        <taxon>Insecta</taxon>
        <taxon>Pterygota</taxon>
        <taxon>Neoptera</taxon>
        <taxon>Endopterygota</taxon>
        <taxon>Lepidoptera</taxon>
        <taxon>Glossata</taxon>
        <taxon>Ditrysia</taxon>
        <taxon>Papilionoidea</taxon>
        <taxon>Papilionidae</taxon>
        <taxon>Papilioninae</taxon>
        <taxon>Papilio</taxon>
    </lineage>
</organism>
<dbReference type="PROSITE" id="PS51375">
    <property type="entry name" value="PPR"/>
    <property type="match status" value="1"/>
</dbReference>
<dbReference type="PANTHER" id="PTHR10102:SF0">
    <property type="entry name" value="DNA-DIRECTED RNA POLYMERASE, MITOCHONDRIAL"/>
    <property type="match status" value="1"/>
</dbReference>
<evidence type="ECO:0000256" key="2">
    <source>
        <dbReference type="ARBA" id="ARBA00012418"/>
    </source>
</evidence>
<comment type="catalytic activity">
    <reaction evidence="8">
        <text>RNA(n) + a ribonucleoside 5'-triphosphate = RNA(n+1) + diphosphate</text>
        <dbReference type="Rhea" id="RHEA:21248"/>
        <dbReference type="Rhea" id="RHEA-COMP:14527"/>
        <dbReference type="Rhea" id="RHEA-COMP:17342"/>
        <dbReference type="ChEBI" id="CHEBI:33019"/>
        <dbReference type="ChEBI" id="CHEBI:61557"/>
        <dbReference type="ChEBI" id="CHEBI:140395"/>
        <dbReference type="EC" id="2.7.7.6"/>
    </reaction>
</comment>
<dbReference type="GO" id="GO:0006390">
    <property type="term" value="P:mitochondrial transcription"/>
    <property type="evidence" value="ECO:0007669"/>
    <property type="project" value="TreeGrafter"/>
</dbReference>
<evidence type="ECO:0000313" key="12">
    <source>
        <dbReference type="Proteomes" id="UP000053240"/>
    </source>
</evidence>
<dbReference type="Proteomes" id="UP000053240">
    <property type="component" value="Unassembled WGS sequence"/>
</dbReference>
<dbReference type="Pfam" id="PF00940">
    <property type="entry name" value="RNA_pol"/>
    <property type="match status" value="1"/>
</dbReference>
<evidence type="ECO:0000313" key="11">
    <source>
        <dbReference type="EMBL" id="KPJ18646.1"/>
    </source>
</evidence>
<dbReference type="EMBL" id="KQ459989">
    <property type="protein sequence ID" value="KPJ18646.1"/>
    <property type="molecule type" value="Genomic_DNA"/>
</dbReference>
<keyword evidence="7" id="KW-0804">Transcription</keyword>
<gene>
    <name evidence="11" type="ORF">RR48_10590</name>
</gene>
<dbReference type="GO" id="GO:0071897">
    <property type="term" value="P:DNA biosynthetic process"/>
    <property type="evidence" value="ECO:0007669"/>
    <property type="project" value="UniProtKB-ARBA"/>
</dbReference>
<keyword evidence="12" id="KW-1185">Reference proteome</keyword>
<evidence type="ECO:0000256" key="7">
    <source>
        <dbReference type="ARBA" id="ARBA00023163"/>
    </source>
</evidence>
<keyword evidence="3 11" id="KW-0240">DNA-directed RNA polymerase</keyword>
<dbReference type="InterPro" id="IPR002885">
    <property type="entry name" value="PPR_rpt"/>
</dbReference>
<dbReference type="Gene3D" id="1.10.1320.10">
    <property type="entry name" value="DNA-directed RNA polymerase, N-terminal domain"/>
    <property type="match status" value="1"/>
</dbReference>
<dbReference type="Pfam" id="PF13041">
    <property type="entry name" value="PPR_2"/>
    <property type="match status" value="1"/>
</dbReference>
<dbReference type="InterPro" id="IPR029262">
    <property type="entry name" value="RPOL_N"/>
</dbReference>
<dbReference type="GO" id="GO:0001018">
    <property type="term" value="F:mitochondrial promoter sequence-specific DNA binding"/>
    <property type="evidence" value="ECO:0007669"/>
    <property type="project" value="TreeGrafter"/>
</dbReference>
<dbReference type="InterPro" id="IPR046950">
    <property type="entry name" value="DNA-dir_Rpol_C_phage-type"/>
</dbReference>
<sequence>MRQKHSPDNPKVMDIKVYNTLLHGYASQGKLDNAKALLSFMEEDGVSFNAQTFAAIFECIEKSDIKQKSTVLEFYNQKMQEKGIMLNDLLDKTKFVYDQREVVLNAIRRLQPDFVPSYTPPVLDYDCPLLEKLKLSDTTNRKGLLTSPAEGLLSLEDMKKKGQIQLDMEINGEIEVQNIAAQDVETDSIKLYRTKLRETEQEWRTVIKEAFIRNLSTLKSQSNASHSAITLYPYLKVLEVDQFVELMMGEIYKLVDGSESYSPTLKLLQRSLGTQVYHKYQIEQYRRNGVLQKIEQIYEKYCEWYLHRQSVDGSEQPYNGRQVWQLLEHQNREGASLDLDETPWPMEMRQNIGKFLYNIIINDVKIDVNIFKAKDKQKKLPAVYKVHRPWGWLVRLELKPHPVVARLWAAAARPALRMRASLAPTLAPPAPWRHHTAGAYLVTDTPLIRLPFYVSNQMKRIEESPQHALYPVLDSLNQLGEVPWVINQPILDLQIKVFRWKQEAGYSISSVFTGRVPVFAAANYKRRLANQFARAPTLHSLWCDALYKLSLSNHYRDSMFWLPHNMDFRGRVYAVGPHVSALGADAARALLRLAQRRPLGPRGLRWLMLHAVNLTGTMKNNTLDERYEYAQSIMDKILDSADKPLDGEGWWQRSEEPWQTLACCMEIANAVRSPNPEGNMM</sequence>
<evidence type="ECO:0000256" key="8">
    <source>
        <dbReference type="ARBA" id="ARBA00048552"/>
    </source>
</evidence>
<dbReference type="Gene3D" id="1.10.287.280">
    <property type="match status" value="1"/>
</dbReference>
<comment type="similarity">
    <text evidence="1">Belongs to the phage and mitochondrial RNA polymerase family.</text>
</comment>
<accession>A0A194RRH5</accession>
<evidence type="ECO:0000259" key="10">
    <source>
        <dbReference type="SMART" id="SM01311"/>
    </source>
</evidence>
<keyword evidence="5" id="KW-0548">Nucleotidyltransferase</keyword>
<dbReference type="STRING" id="76193.A0A194RRH5"/>
<dbReference type="Gene3D" id="1.25.40.10">
    <property type="entry name" value="Tetratricopeptide repeat domain"/>
    <property type="match status" value="1"/>
</dbReference>
<dbReference type="InterPro" id="IPR011990">
    <property type="entry name" value="TPR-like_helical_dom_sf"/>
</dbReference>
<evidence type="ECO:0000256" key="9">
    <source>
        <dbReference type="PROSITE-ProRule" id="PRU00708"/>
    </source>
</evidence>
<protein>
    <recommendedName>
        <fullName evidence="2">DNA-directed RNA polymerase</fullName>
        <ecNumber evidence="2">2.7.7.6</ecNumber>
    </recommendedName>
</protein>
<feature type="domain" description="DNA-directed RNA polymerase N-terminal" evidence="10">
    <location>
        <begin position="163"/>
        <end position="481"/>
    </location>
</feature>
<evidence type="ECO:0000256" key="6">
    <source>
        <dbReference type="ARBA" id="ARBA00022946"/>
    </source>
</evidence>
<dbReference type="Pfam" id="PF14700">
    <property type="entry name" value="RPOL_N"/>
    <property type="match status" value="1"/>
</dbReference>
<dbReference type="FunCoup" id="A0A194RRH5">
    <property type="interactions" value="949"/>
</dbReference>
<reference evidence="11 12" key="1">
    <citation type="journal article" date="2015" name="Nat. Commun.">
        <title>Outbred genome sequencing and CRISPR/Cas9 gene editing in butterflies.</title>
        <authorList>
            <person name="Li X."/>
            <person name="Fan D."/>
            <person name="Zhang W."/>
            <person name="Liu G."/>
            <person name="Zhang L."/>
            <person name="Zhao L."/>
            <person name="Fang X."/>
            <person name="Chen L."/>
            <person name="Dong Y."/>
            <person name="Chen Y."/>
            <person name="Ding Y."/>
            <person name="Zhao R."/>
            <person name="Feng M."/>
            <person name="Zhu Y."/>
            <person name="Feng Y."/>
            <person name="Jiang X."/>
            <person name="Zhu D."/>
            <person name="Xiang H."/>
            <person name="Feng X."/>
            <person name="Li S."/>
            <person name="Wang J."/>
            <person name="Zhang G."/>
            <person name="Kronforst M.R."/>
            <person name="Wang W."/>
        </authorList>
    </citation>
    <scope>NUCLEOTIDE SEQUENCE [LARGE SCALE GENOMIC DNA]</scope>
    <source>
        <strain evidence="11">Ya'a_city_454_Pm</strain>
        <tissue evidence="11">Whole body</tissue>
    </source>
</reference>
<dbReference type="InParanoid" id="A0A194RRH5"/>
<feature type="repeat" description="PPR" evidence="9">
    <location>
        <begin position="14"/>
        <end position="48"/>
    </location>
</feature>
<keyword evidence="6" id="KW-0809">Transit peptide</keyword>